<dbReference type="SUPFAM" id="SSF55811">
    <property type="entry name" value="Nudix"/>
    <property type="match status" value="1"/>
</dbReference>
<dbReference type="InterPro" id="IPR020084">
    <property type="entry name" value="NUDIX_hydrolase_CS"/>
</dbReference>
<comment type="similarity">
    <text evidence="3">Belongs to the Nudix hydrolase family.</text>
</comment>
<gene>
    <name evidence="5" type="ORF">ACERLL_09460</name>
</gene>
<keyword evidence="6" id="KW-1185">Reference proteome</keyword>
<sequence>MGEGQQGREAEAPQPRPGVLAVVWNGPRVLLVKRRNPPQAGHWGFPGGRLEWGETLLEAARRELREETGIVGEPREAFSALDVLDRDESGILRHHYALIAVHLLYRSGTPEASDDALAADWYAPDHLPGPLCQGVPDLVRHSRLLLRLEAEGAMRQSAGNSDATGGGNGDPA</sequence>
<protein>
    <submittedName>
        <fullName evidence="5">NUDIX hydrolase</fullName>
    </submittedName>
</protein>
<dbReference type="Pfam" id="PF00293">
    <property type="entry name" value="NUDIX"/>
    <property type="match status" value="1"/>
</dbReference>
<organism evidence="5 6">
    <name type="scientific">Thiohalorhabdus methylotrophus</name>
    <dbReference type="NCBI Taxonomy" id="3242694"/>
    <lineage>
        <taxon>Bacteria</taxon>
        <taxon>Pseudomonadati</taxon>
        <taxon>Pseudomonadota</taxon>
        <taxon>Gammaproteobacteria</taxon>
        <taxon>Thiohalorhabdales</taxon>
        <taxon>Thiohalorhabdaceae</taxon>
        <taxon>Thiohalorhabdus</taxon>
    </lineage>
</organism>
<reference evidence="5 6" key="1">
    <citation type="submission" date="2024-08" db="EMBL/GenBank/DDBJ databases">
        <title>Whole-genome sequencing of halo(alkali)philic microorganisms from hypersaline lakes.</title>
        <authorList>
            <person name="Sorokin D.Y."/>
            <person name="Merkel A.Y."/>
            <person name="Messina E."/>
            <person name="Yakimov M."/>
        </authorList>
    </citation>
    <scope>NUCLEOTIDE SEQUENCE [LARGE SCALE GENOMIC DNA]</scope>
    <source>
        <strain evidence="5 6">Cl-TMA</strain>
    </source>
</reference>
<dbReference type="PROSITE" id="PS00893">
    <property type="entry name" value="NUDIX_BOX"/>
    <property type="match status" value="1"/>
</dbReference>
<dbReference type="PROSITE" id="PS51462">
    <property type="entry name" value="NUDIX"/>
    <property type="match status" value="1"/>
</dbReference>
<dbReference type="Gene3D" id="3.90.79.10">
    <property type="entry name" value="Nucleoside Triphosphate Pyrophosphohydrolase"/>
    <property type="match status" value="1"/>
</dbReference>
<dbReference type="PRINTS" id="PR00502">
    <property type="entry name" value="NUDIXFAMILY"/>
</dbReference>
<name>A0ABV4TWT8_9GAMM</name>
<evidence type="ECO:0000313" key="5">
    <source>
        <dbReference type="EMBL" id="MFA9461049.1"/>
    </source>
</evidence>
<dbReference type="InterPro" id="IPR015797">
    <property type="entry name" value="NUDIX_hydrolase-like_dom_sf"/>
</dbReference>
<comment type="caution">
    <text evidence="5">The sequence shown here is derived from an EMBL/GenBank/DDBJ whole genome shotgun (WGS) entry which is preliminary data.</text>
</comment>
<dbReference type="InterPro" id="IPR020476">
    <property type="entry name" value="Nudix_hydrolase"/>
</dbReference>
<evidence type="ECO:0000256" key="1">
    <source>
        <dbReference type="ARBA" id="ARBA00001946"/>
    </source>
</evidence>
<dbReference type="GO" id="GO:0016787">
    <property type="term" value="F:hydrolase activity"/>
    <property type="evidence" value="ECO:0007669"/>
    <property type="project" value="UniProtKB-KW"/>
</dbReference>
<accession>A0ABV4TWT8</accession>
<comment type="cofactor">
    <cofactor evidence="1">
        <name>Mg(2+)</name>
        <dbReference type="ChEBI" id="CHEBI:18420"/>
    </cofactor>
</comment>
<evidence type="ECO:0000256" key="2">
    <source>
        <dbReference type="ARBA" id="ARBA00022801"/>
    </source>
</evidence>
<keyword evidence="2 3" id="KW-0378">Hydrolase</keyword>
<dbReference type="CDD" id="cd04673">
    <property type="entry name" value="NUDIX_ADPRase"/>
    <property type="match status" value="1"/>
</dbReference>
<feature type="domain" description="Nudix hydrolase" evidence="4">
    <location>
        <begin position="14"/>
        <end position="145"/>
    </location>
</feature>
<evidence type="ECO:0000313" key="6">
    <source>
        <dbReference type="Proteomes" id="UP001575181"/>
    </source>
</evidence>
<dbReference type="Proteomes" id="UP001575181">
    <property type="component" value="Unassembled WGS sequence"/>
</dbReference>
<evidence type="ECO:0000256" key="3">
    <source>
        <dbReference type="RuleBase" id="RU003476"/>
    </source>
</evidence>
<dbReference type="PANTHER" id="PTHR43736:SF1">
    <property type="entry name" value="DIHYDRONEOPTERIN TRIPHOSPHATE DIPHOSPHATASE"/>
    <property type="match status" value="1"/>
</dbReference>
<dbReference type="RefSeq" id="WP_373655837.1">
    <property type="nucleotide sequence ID" value="NZ_JBGUAW010000006.1"/>
</dbReference>
<dbReference type="InterPro" id="IPR000086">
    <property type="entry name" value="NUDIX_hydrolase_dom"/>
</dbReference>
<dbReference type="EMBL" id="JBGUAW010000006">
    <property type="protein sequence ID" value="MFA9461049.1"/>
    <property type="molecule type" value="Genomic_DNA"/>
</dbReference>
<dbReference type="PANTHER" id="PTHR43736">
    <property type="entry name" value="ADP-RIBOSE PYROPHOSPHATASE"/>
    <property type="match status" value="1"/>
</dbReference>
<proteinExistence type="inferred from homology"/>
<evidence type="ECO:0000259" key="4">
    <source>
        <dbReference type="PROSITE" id="PS51462"/>
    </source>
</evidence>